<protein>
    <submittedName>
        <fullName evidence="6">LysR family transcriptional regulator</fullName>
    </submittedName>
</protein>
<dbReference type="FunFam" id="1.10.10.10:FF:000001">
    <property type="entry name" value="LysR family transcriptional regulator"/>
    <property type="match status" value="1"/>
</dbReference>
<evidence type="ECO:0000256" key="1">
    <source>
        <dbReference type="ARBA" id="ARBA00009437"/>
    </source>
</evidence>
<keyword evidence="3" id="KW-0238">DNA-binding</keyword>
<dbReference type="InterPro" id="IPR058163">
    <property type="entry name" value="LysR-type_TF_proteobact-type"/>
</dbReference>
<evidence type="ECO:0000313" key="6">
    <source>
        <dbReference type="EMBL" id="KYF93383.1"/>
    </source>
</evidence>
<dbReference type="Pfam" id="PF03466">
    <property type="entry name" value="LysR_substrate"/>
    <property type="match status" value="1"/>
</dbReference>
<dbReference type="Gene3D" id="3.40.190.290">
    <property type="match status" value="1"/>
</dbReference>
<dbReference type="Proteomes" id="UP000075515">
    <property type="component" value="Unassembled WGS sequence"/>
</dbReference>
<dbReference type="InterPro" id="IPR036388">
    <property type="entry name" value="WH-like_DNA-bd_sf"/>
</dbReference>
<dbReference type="PANTHER" id="PTHR30537">
    <property type="entry name" value="HTH-TYPE TRANSCRIPTIONAL REGULATOR"/>
    <property type="match status" value="1"/>
</dbReference>
<proteinExistence type="inferred from homology"/>
<dbReference type="InterPro" id="IPR036390">
    <property type="entry name" value="WH_DNA-bd_sf"/>
</dbReference>
<dbReference type="PANTHER" id="PTHR30537:SF1">
    <property type="entry name" value="HTH-TYPE TRANSCRIPTIONAL REGULATOR PGRR"/>
    <property type="match status" value="1"/>
</dbReference>
<dbReference type="GO" id="GO:0003700">
    <property type="term" value="F:DNA-binding transcription factor activity"/>
    <property type="evidence" value="ECO:0007669"/>
    <property type="project" value="InterPro"/>
</dbReference>
<evidence type="ECO:0000256" key="4">
    <source>
        <dbReference type="ARBA" id="ARBA00023163"/>
    </source>
</evidence>
<dbReference type="SUPFAM" id="SSF46785">
    <property type="entry name" value="Winged helix' DNA-binding domain"/>
    <property type="match status" value="1"/>
</dbReference>
<dbReference type="PRINTS" id="PR00039">
    <property type="entry name" value="HTHLYSR"/>
</dbReference>
<dbReference type="InterPro" id="IPR005119">
    <property type="entry name" value="LysR_subst-bd"/>
</dbReference>
<evidence type="ECO:0000313" key="7">
    <source>
        <dbReference type="Proteomes" id="UP000075515"/>
    </source>
</evidence>
<dbReference type="InterPro" id="IPR000847">
    <property type="entry name" value="LysR_HTH_N"/>
</dbReference>
<reference evidence="6 7" key="1">
    <citation type="submission" date="2014-02" db="EMBL/GenBank/DDBJ databases">
        <title>The small core and large imbalanced accessory genome model reveals a collaborative survival strategy of Sorangium cellulosum strains in nature.</title>
        <authorList>
            <person name="Han K."/>
            <person name="Peng R."/>
            <person name="Blom J."/>
            <person name="Li Y.-Z."/>
        </authorList>
    </citation>
    <scope>NUCLEOTIDE SEQUENCE [LARGE SCALE GENOMIC DNA]</scope>
    <source>
        <strain evidence="6 7">So0149</strain>
    </source>
</reference>
<accession>A0A150SEP3</accession>
<dbReference type="EMBL" id="JEMC01001832">
    <property type="protein sequence ID" value="KYF93383.1"/>
    <property type="molecule type" value="Genomic_DNA"/>
</dbReference>
<dbReference type="Gene3D" id="1.10.10.10">
    <property type="entry name" value="Winged helix-like DNA-binding domain superfamily/Winged helix DNA-binding domain"/>
    <property type="match status" value="1"/>
</dbReference>
<gene>
    <name evidence="6" type="ORF">BE18_30005</name>
</gene>
<comment type="caution">
    <text evidence="6">The sequence shown here is derived from an EMBL/GenBank/DDBJ whole genome shotgun (WGS) entry which is preliminary data.</text>
</comment>
<name>A0A150SEP3_SORCE</name>
<dbReference type="PROSITE" id="PS50931">
    <property type="entry name" value="HTH_LYSR"/>
    <property type="match status" value="1"/>
</dbReference>
<dbReference type="AlphaFoldDB" id="A0A150SEP3"/>
<dbReference type="CDD" id="cd08474">
    <property type="entry name" value="PBP2_CrgA_like_5"/>
    <property type="match status" value="1"/>
</dbReference>
<dbReference type="SUPFAM" id="SSF53850">
    <property type="entry name" value="Periplasmic binding protein-like II"/>
    <property type="match status" value="1"/>
</dbReference>
<evidence type="ECO:0000256" key="3">
    <source>
        <dbReference type="ARBA" id="ARBA00023125"/>
    </source>
</evidence>
<dbReference type="GO" id="GO:0043565">
    <property type="term" value="F:sequence-specific DNA binding"/>
    <property type="evidence" value="ECO:0007669"/>
    <property type="project" value="TreeGrafter"/>
</dbReference>
<keyword evidence="4" id="KW-0804">Transcription</keyword>
<dbReference type="GO" id="GO:0006351">
    <property type="term" value="P:DNA-templated transcription"/>
    <property type="evidence" value="ECO:0007669"/>
    <property type="project" value="TreeGrafter"/>
</dbReference>
<evidence type="ECO:0000256" key="2">
    <source>
        <dbReference type="ARBA" id="ARBA00023015"/>
    </source>
</evidence>
<evidence type="ECO:0000259" key="5">
    <source>
        <dbReference type="PROSITE" id="PS50931"/>
    </source>
</evidence>
<comment type="similarity">
    <text evidence="1">Belongs to the LysR transcriptional regulatory family.</text>
</comment>
<organism evidence="6 7">
    <name type="scientific">Sorangium cellulosum</name>
    <name type="common">Polyangium cellulosum</name>
    <dbReference type="NCBI Taxonomy" id="56"/>
    <lineage>
        <taxon>Bacteria</taxon>
        <taxon>Pseudomonadati</taxon>
        <taxon>Myxococcota</taxon>
        <taxon>Polyangia</taxon>
        <taxon>Polyangiales</taxon>
        <taxon>Polyangiaceae</taxon>
        <taxon>Sorangium</taxon>
    </lineage>
</organism>
<keyword evidence="2" id="KW-0805">Transcription regulation</keyword>
<sequence>MRGREFADLTAFAAIVEHGSFARAAAHLRVSPSALSQTIRGLEERLGVRLLNRTTRSVAPSEAGARLLSRLSPALTELEAAVADVKALRDRPSGVLRINTARVAAVWCLAPLLGPFHEEHPEIVLDVVVEDAIADIVARRFDAGVRLGERLERDMVAVRLSGDFSMMAVASPAYLARHGAPATPRDLHRHRCINTRWPTDGSLCRWEFEKGKQALEVAVEGPLIVNDVDLALRAAVDGVGIAYVFDEQARPLVEAGRLTRVLEPWSPSFPGFYLYYPSRRQTPPALRAFVDFLRRFLRRAVPPEKKARRARPAVGAKNLA</sequence>
<dbReference type="Pfam" id="PF00126">
    <property type="entry name" value="HTH_1"/>
    <property type="match status" value="1"/>
</dbReference>
<feature type="domain" description="HTH lysR-type" evidence="5">
    <location>
        <begin position="4"/>
        <end position="61"/>
    </location>
</feature>